<dbReference type="EMBL" id="JACDQQ010002263">
    <property type="protein sequence ID" value="MBA0087945.1"/>
    <property type="molecule type" value="Genomic_DNA"/>
</dbReference>
<dbReference type="Proteomes" id="UP000567293">
    <property type="component" value="Unassembled WGS sequence"/>
</dbReference>
<evidence type="ECO:0000313" key="5">
    <source>
        <dbReference type="Proteomes" id="UP000567293"/>
    </source>
</evidence>
<dbReference type="InterPro" id="IPR041881">
    <property type="entry name" value="PqqD_sf"/>
</dbReference>
<reference evidence="4" key="1">
    <citation type="submission" date="2020-06" db="EMBL/GenBank/DDBJ databases">
        <title>Legume-microbial interactions unlock mineral nutrients during tropical forest succession.</title>
        <authorList>
            <person name="Epihov D.Z."/>
        </authorList>
    </citation>
    <scope>NUCLEOTIDE SEQUENCE [LARGE SCALE GENOMIC DNA]</scope>
    <source>
        <strain evidence="4">Pan2503</strain>
    </source>
</reference>
<proteinExistence type="predicted"/>
<dbReference type="Pfam" id="PF05402">
    <property type="entry name" value="PqqD"/>
    <property type="match status" value="1"/>
</dbReference>
<comment type="caution">
    <text evidence="4">The sequence shown here is derived from an EMBL/GenBank/DDBJ whole genome shotgun (WGS) entry which is preliminary data.</text>
</comment>
<evidence type="ECO:0000313" key="4">
    <source>
        <dbReference type="EMBL" id="MBA0087945.1"/>
    </source>
</evidence>
<evidence type="ECO:0000256" key="2">
    <source>
        <dbReference type="ARBA" id="ARBA00011741"/>
    </source>
</evidence>
<protein>
    <submittedName>
        <fullName evidence="4">Pyrroloquinoline quinone biosynthesis peptide chaperone PqqD</fullName>
    </submittedName>
</protein>
<evidence type="ECO:0000256" key="1">
    <source>
        <dbReference type="ARBA" id="ARBA00004886"/>
    </source>
</evidence>
<dbReference type="Gene3D" id="1.10.10.1150">
    <property type="entry name" value="Coenzyme PQQ synthesis protein D (PqqD)"/>
    <property type="match status" value="1"/>
</dbReference>
<organism evidence="4 5">
    <name type="scientific">Candidatus Acidiferrum panamense</name>
    <dbReference type="NCBI Taxonomy" id="2741543"/>
    <lineage>
        <taxon>Bacteria</taxon>
        <taxon>Pseudomonadati</taxon>
        <taxon>Acidobacteriota</taxon>
        <taxon>Terriglobia</taxon>
        <taxon>Candidatus Acidiferrales</taxon>
        <taxon>Candidatus Acidiferrum</taxon>
    </lineage>
</organism>
<name>A0A7V8SZ04_9BACT</name>
<dbReference type="NCBIfam" id="TIGR03859">
    <property type="entry name" value="PQQ_PqqD"/>
    <property type="match status" value="1"/>
</dbReference>
<sequence>SHASHPRLGIGCRVRKDENGDTVLLLPEGILRLKGTAAEIIRLCDGERTFADILGAMQAQYPSSDPKQIAQQIASFLNRLLERRAVDLR</sequence>
<dbReference type="GO" id="GO:0048038">
    <property type="term" value="F:quinone binding"/>
    <property type="evidence" value="ECO:0007669"/>
    <property type="project" value="InterPro"/>
</dbReference>
<feature type="non-terminal residue" evidence="4">
    <location>
        <position position="1"/>
    </location>
</feature>
<keyword evidence="3" id="KW-0884">PQQ biosynthesis</keyword>
<comment type="subunit">
    <text evidence="2">Monomer. Interacts with PqqE.</text>
</comment>
<dbReference type="GO" id="GO:0018189">
    <property type="term" value="P:pyrroloquinoline quinone biosynthetic process"/>
    <property type="evidence" value="ECO:0007669"/>
    <property type="project" value="UniProtKB-UniPathway"/>
</dbReference>
<comment type="pathway">
    <text evidence="1">Cofactor biosynthesis; pyrroloquinoline quinone biosynthesis.</text>
</comment>
<accession>A0A7V8SZ04</accession>
<evidence type="ECO:0000256" key="3">
    <source>
        <dbReference type="ARBA" id="ARBA00022905"/>
    </source>
</evidence>
<dbReference type="InterPro" id="IPR022479">
    <property type="entry name" value="PqqD_bac"/>
</dbReference>
<keyword evidence="5" id="KW-1185">Reference proteome</keyword>
<dbReference type="UniPathway" id="UPA00539"/>
<gene>
    <name evidence="4" type="primary">pqqD</name>
    <name evidence="4" type="ORF">HRJ53_23410</name>
</gene>
<dbReference type="InterPro" id="IPR008792">
    <property type="entry name" value="PQQD"/>
</dbReference>
<dbReference type="AlphaFoldDB" id="A0A7V8SZ04"/>